<evidence type="ECO:0000313" key="3">
    <source>
        <dbReference type="Proteomes" id="UP000276128"/>
    </source>
</evidence>
<dbReference type="Gene3D" id="3.30.200.180">
    <property type="match status" value="1"/>
</dbReference>
<dbReference type="SUPFAM" id="SSF55166">
    <property type="entry name" value="Hedgehog/DD-peptidase"/>
    <property type="match status" value="1"/>
</dbReference>
<keyword evidence="2" id="KW-0378">Hydrolase</keyword>
<evidence type="ECO:0000259" key="1">
    <source>
        <dbReference type="Pfam" id="PF02557"/>
    </source>
</evidence>
<dbReference type="GO" id="GO:0006508">
    <property type="term" value="P:proteolysis"/>
    <property type="evidence" value="ECO:0007669"/>
    <property type="project" value="InterPro"/>
</dbReference>
<proteinExistence type="predicted"/>
<gene>
    <name evidence="2" type="ORF">EJQ19_09805</name>
</gene>
<dbReference type="OrthoDB" id="9792074at2"/>
<dbReference type="Gene3D" id="3.30.1380.10">
    <property type="match status" value="1"/>
</dbReference>
<dbReference type="InterPro" id="IPR052179">
    <property type="entry name" value="DD-CPase-like"/>
</dbReference>
<dbReference type="AlphaFoldDB" id="A0A3S0AQC6"/>
<dbReference type="InterPro" id="IPR003709">
    <property type="entry name" value="VanY-like_core_dom"/>
</dbReference>
<dbReference type="InterPro" id="IPR009045">
    <property type="entry name" value="Zn_M74/Hedgehog-like"/>
</dbReference>
<name>A0A3S0AQC6_9BACL</name>
<dbReference type="CDD" id="cd14852">
    <property type="entry name" value="LD-carboxypeptidase"/>
    <property type="match status" value="1"/>
</dbReference>
<dbReference type="PANTHER" id="PTHR34385">
    <property type="entry name" value="D-ALANYL-D-ALANINE CARBOXYPEPTIDASE"/>
    <property type="match status" value="1"/>
</dbReference>
<feature type="domain" description="D-alanyl-D-alanine carboxypeptidase-like core" evidence="1">
    <location>
        <begin position="98"/>
        <end position="213"/>
    </location>
</feature>
<evidence type="ECO:0000313" key="2">
    <source>
        <dbReference type="EMBL" id="RTE09982.1"/>
    </source>
</evidence>
<reference evidence="2 3" key="1">
    <citation type="submission" date="2018-12" db="EMBL/GenBank/DDBJ databases">
        <title>Bacillus ochoae sp. nov., Paenibacillus whitsoniae sp. nov., Paenibacillus spiritus sp. nov. Isolated from the Mars Exploration Rover during spacecraft assembly.</title>
        <authorList>
            <person name="Seuylemezian A."/>
            <person name="Vaishampayan P."/>
        </authorList>
    </citation>
    <scope>NUCLEOTIDE SEQUENCE [LARGE SCALE GENOMIC DNA]</scope>
    <source>
        <strain evidence="2 3">MER 54</strain>
    </source>
</reference>
<dbReference type="PANTHER" id="PTHR34385:SF1">
    <property type="entry name" value="PEPTIDOGLYCAN L-ALANYL-D-GLUTAMATE ENDOPEPTIDASE CWLK"/>
    <property type="match status" value="1"/>
</dbReference>
<comment type="caution">
    <text evidence="2">The sequence shown here is derived from an EMBL/GenBank/DDBJ whole genome shotgun (WGS) entry which is preliminary data.</text>
</comment>
<accession>A0A3S0AQC6</accession>
<keyword evidence="3" id="KW-1185">Reference proteome</keyword>
<sequence length="288" mass="31816">MKKWLLVLILVGLLGYGASNWRSSAQPSLSVDFQAEDQPASLGPTKTVKVKKEQVNQGNLVLINKTNPVRAAGKKADVVKLSQQRDQAVSYSLLDNTIRLSQSVLGPLQTMLGAAEQEGVRHFMITSGYRDNDEQEKLYREMGSDYALPAGYSEHNLGLGLDIGSTQGEMSRAPEGKWLTRNAAAYGFILRYPKDKTAVTGIQFEPWHFRYVGLPHSVVMQEKNMALEEYLDYLKEQKTYAVKIGEKTYQVSYYEVTGSASIPVPANGRYELSGNNRDGVIVTATVGG</sequence>
<dbReference type="RefSeq" id="WP_126141026.1">
    <property type="nucleotide sequence ID" value="NZ_RXHU01000024.1"/>
</dbReference>
<dbReference type="EMBL" id="RXHU01000024">
    <property type="protein sequence ID" value="RTE09982.1"/>
    <property type="molecule type" value="Genomic_DNA"/>
</dbReference>
<keyword evidence="2" id="KW-0121">Carboxypeptidase</keyword>
<keyword evidence="2" id="KW-0645">Protease</keyword>
<dbReference type="Proteomes" id="UP000276128">
    <property type="component" value="Unassembled WGS sequence"/>
</dbReference>
<dbReference type="Pfam" id="PF02557">
    <property type="entry name" value="VanY"/>
    <property type="match status" value="1"/>
</dbReference>
<protein>
    <submittedName>
        <fullName evidence="2">D-Ala-D-Ala carboxypeptidase VanY</fullName>
    </submittedName>
</protein>
<dbReference type="GO" id="GO:0004180">
    <property type="term" value="F:carboxypeptidase activity"/>
    <property type="evidence" value="ECO:0007669"/>
    <property type="project" value="UniProtKB-KW"/>
</dbReference>
<dbReference type="InterPro" id="IPR058193">
    <property type="entry name" value="VanY/YodJ_core_dom"/>
</dbReference>
<organism evidence="2 3">
    <name type="scientific">Paenibacillus whitsoniae</name>
    <dbReference type="NCBI Taxonomy" id="2496558"/>
    <lineage>
        <taxon>Bacteria</taxon>
        <taxon>Bacillati</taxon>
        <taxon>Bacillota</taxon>
        <taxon>Bacilli</taxon>
        <taxon>Bacillales</taxon>
        <taxon>Paenibacillaceae</taxon>
        <taxon>Paenibacillus</taxon>
    </lineage>
</organism>